<dbReference type="AlphaFoldDB" id="A0A093VNN3"/>
<evidence type="ECO:0000256" key="11">
    <source>
        <dbReference type="ARBA" id="ARBA00047550"/>
    </source>
</evidence>
<evidence type="ECO:0000256" key="10">
    <source>
        <dbReference type="ARBA" id="ARBA00031630"/>
    </source>
</evidence>
<feature type="domain" description="Bacterial bifunctional deaminase-reductase C-terminal" evidence="14">
    <location>
        <begin position="41"/>
        <end position="344"/>
    </location>
</feature>
<dbReference type="InterPro" id="IPR002734">
    <property type="entry name" value="RibDG_C"/>
</dbReference>
<reference evidence="15" key="2">
    <citation type="journal article" date="2014" name="PLoS Genet.">
        <title>Signature gene expression reveals novel clues to the molecular mechanisms of dimorphic transition in Penicillium marneffei.</title>
        <authorList>
            <person name="Yang E."/>
            <person name="Wang G."/>
            <person name="Cai J."/>
            <person name="Woo P.C."/>
            <person name="Lau S.K."/>
            <person name="Yuen K.-Y."/>
            <person name="Chow W.-N."/>
            <person name="Lin X."/>
        </authorList>
    </citation>
    <scope>NUCLEOTIDE SEQUENCE</scope>
    <source>
        <strain evidence="15">PM1</strain>
    </source>
</reference>
<comment type="catalytic activity">
    <reaction evidence="11">
        <text>2,5-diamino-6-(1-D-ribitylamino)pyrimidin-4(3H)-one 5'-phosphate + NAD(+) = 2,5-diamino-6-(1-D-ribosylamino)pyrimidin-4(3H)-one 5'-phosphate + NADH + H(+)</text>
        <dbReference type="Rhea" id="RHEA:27274"/>
        <dbReference type="ChEBI" id="CHEBI:15378"/>
        <dbReference type="ChEBI" id="CHEBI:57540"/>
        <dbReference type="ChEBI" id="CHEBI:57945"/>
        <dbReference type="ChEBI" id="CHEBI:58890"/>
        <dbReference type="ChEBI" id="CHEBI:59545"/>
        <dbReference type="EC" id="1.1.1.302"/>
    </reaction>
</comment>
<comment type="catalytic activity">
    <reaction evidence="12">
        <text>2,5-diamino-6-(1-D-ribitylamino)pyrimidin-4(3H)-one 5'-phosphate + NADP(+) = 2,5-diamino-6-(1-D-ribosylamino)pyrimidin-4(3H)-one 5'-phosphate + NADPH + H(+)</text>
        <dbReference type="Rhea" id="RHEA:27278"/>
        <dbReference type="ChEBI" id="CHEBI:15378"/>
        <dbReference type="ChEBI" id="CHEBI:57783"/>
        <dbReference type="ChEBI" id="CHEBI:58349"/>
        <dbReference type="ChEBI" id="CHEBI:58890"/>
        <dbReference type="ChEBI" id="CHEBI:59545"/>
        <dbReference type="EC" id="1.1.1.302"/>
    </reaction>
</comment>
<comment type="function">
    <text evidence="1">Catalyzes an early step in riboflavin biosynthesis, the NADPH-dependent reduction of the ribose side chain of 2,5-diamino-6-ribosylamino-4(3H)-pyrimidinone 5'-phosphate, yielding 2,5-diamino-6-ribitylamino-4(3H)-pyrimidinone 5'-phosphate.</text>
</comment>
<proteinExistence type="inferred from homology"/>
<evidence type="ECO:0000256" key="9">
    <source>
        <dbReference type="ARBA" id="ARBA00030073"/>
    </source>
</evidence>
<evidence type="ECO:0000256" key="4">
    <source>
        <dbReference type="ARBA" id="ARBA00012851"/>
    </source>
</evidence>
<dbReference type="Pfam" id="PF01872">
    <property type="entry name" value="RibD_C"/>
    <property type="match status" value="1"/>
</dbReference>
<evidence type="ECO:0000313" key="15">
    <source>
        <dbReference type="EMBL" id="KFX51589.1"/>
    </source>
</evidence>
<keyword evidence="7" id="KW-0521">NADP</keyword>
<evidence type="ECO:0000256" key="8">
    <source>
        <dbReference type="ARBA" id="ARBA00023002"/>
    </source>
</evidence>
<dbReference type="InterPro" id="IPR024072">
    <property type="entry name" value="DHFR-like_dom_sf"/>
</dbReference>
<reference key="1">
    <citation type="journal article" date="2014" name="PLoS Genet.">
        <title>Signature Gene Expression Reveals Novel Clues to the Molecular Mechanisms of Dimorphic Transition in Penicillium marneffei.</title>
        <authorList>
            <person name="Yang E."/>
            <person name="Wang G."/>
            <person name="Cai J."/>
            <person name="Woo P.C."/>
            <person name="Lau S.K."/>
            <person name="Yuen K.-Y."/>
            <person name="Chow W.-N."/>
            <person name="Lin X."/>
        </authorList>
    </citation>
    <scope>NUCLEOTIDE SEQUENCE [LARGE SCALE GENOMIC DNA]</scope>
    <source>
        <strain>PM1</strain>
    </source>
</reference>
<accession>A0A093VNN3</accession>
<name>A0A093VNN3_TALMA</name>
<protein>
    <recommendedName>
        <fullName evidence="5">2,5-diamino-6-ribosylamino-4(3H)-pyrimidinone 5'-phosphate reductase</fullName>
        <ecNumber evidence="4">1.1.1.302</ecNumber>
    </recommendedName>
    <alternativeName>
        <fullName evidence="10">2,5-diamino-6-(5-phospho-D-ribosylamino)pyrimidin-4(3H)-one reductase</fullName>
    </alternativeName>
    <alternativeName>
        <fullName evidence="9">2,5-diamino-6-ribitylamino-4(3H)-pyrimidinone 5'-phosphate synthase</fullName>
    </alternativeName>
</protein>
<evidence type="ECO:0000256" key="6">
    <source>
        <dbReference type="ARBA" id="ARBA00022619"/>
    </source>
</evidence>
<evidence type="ECO:0000256" key="7">
    <source>
        <dbReference type="ARBA" id="ARBA00022857"/>
    </source>
</evidence>
<gene>
    <name evidence="15" type="ORF">GQ26_0040330</name>
</gene>
<comment type="pathway">
    <text evidence="2">Cofactor biosynthesis; riboflavin biosynthesis.</text>
</comment>
<evidence type="ECO:0000256" key="5">
    <source>
        <dbReference type="ARBA" id="ARBA00015035"/>
    </source>
</evidence>
<keyword evidence="6" id="KW-0686">Riboflavin biosynthesis</keyword>
<evidence type="ECO:0000256" key="3">
    <source>
        <dbReference type="ARBA" id="ARBA00009723"/>
    </source>
</evidence>
<organism evidence="15">
    <name type="scientific">Talaromyces marneffei PM1</name>
    <dbReference type="NCBI Taxonomy" id="1077442"/>
    <lineage>
        <taxon>Eukaryota</taxon>
        <taxon>Fungi</taxon>
        <taxon>Dikarya</taxon>
        <taxon>Ascomycota</taxon>
        <taxon>Pezizomycotina</taxon>
        <taxon>Eurotiomycetes</taxon>
        <taxon>Eurotiomycetidae</taxon>
        <taxon>Eurotiales</taxon>
        <taxon>Trichocomaceae</taxon>
        <taxon>Talaromyces</taxon>
        <taxon>Talaromyces sect. Talaromyces</taxon>
    </lineage>
</organism>
<evidence type="ECO:0000256" key="12">
    <source>
        <dbReference type="ARBA" id="ARBA00049020"/>
    </source>
</evidence>
<dbReference type="EC" id="1.1.1.302" evidence="4"/>
<keyword evidence="8" id="KW-0560">Oxidoreductase</keyword>
<comment type="caution">
    <text evidence="15">The sequence shown here is derived from an EMBL/GenBank/DDBJ whole genome shotgun (WGS) entry which is preliminary data.</text>
</comment>
<evidence type="ECO:0000256" key="2">
    <source>
        <dbReference type="ARBA" id="ARBA00005104"/>
    </source>
</evidence>
<dbReference type="GO" id="GO:0009231">
    <property type="term" value="P:riboflavin biosynthetic process"/>
    <property type="evidence" value="ECO:0007669"/>
    <property type="project" value="UniProtKB-KW"/>
</dbReference>
<dbReference type="PANTHER" id="PTHR38011:SF7">
    <property type="entry name" value="2,5-DIAMINO-6-RIBOSYLAMINO-4(3H)-PYRIMIDINONE 5'-PHOSPHATE REDUCTASE"/>
    <property type="match status" value="1"/>
</dbReference>
<dbReference type="SUPFAM" id="SSF53597">
    <property type="entry name" value="Dihydrofolate reductase-like"/>
    <property type="match status" value="1"/>
</dbReference>
<feature type="compositionally biased region" description="Basic and acidic residues" evidence="13">
    <location>
        <begin position="27"/>
        <end position="38"/>
    </location>
</feature>
<feature type="region of interest" description="Disordered" evidence="13">
    <location>
        <begin position="1"/>
        <end position="38"/>
    </location>
</feature>
<dbReference type="PANTHER" id="PTHR38011">
    <property type="entry name" value="DIHYDROFOLATE REDUCTASE FAMILY PROTEIN (AFU_ORTHOLOGUE AFUA_8G06820)"/>
    <property type="match status" value="1"/>
</dbReference>
<dbReference type="Gene3D" id="3.40.430.10">
    <property type="entry name" value="Dihydrofolate Reductase, subunit A"/>
    <property type="match status" value="1"/>
</dbReference>
<dbReference type="EMBL" id="JPOX01000004">
    <property type="protein sequence ID" value="KFX51589.1"/>
    <property type="molecule type" value="Genomic_DNA"/>
</dbReference>
<evidence type="ECO:0000256" key="13">
    <source>
        <dbReference type="SAM" id="MobiDB-lite"/>
    </source>
</evidence>
<dbReference type="InterPro" id="IPR050765">
    <property type="entry name" value="Riboflavin_Biosynth_HTPR"/>
</dbReference>
<comment type="similarity">
    <text evidence="3">Belongs to the HTP reductase family.</text>
</comment>
<dbReference type="GO" id="GO:0008703">
    <property type="term" value="F:5-amino-6-(5-phosphoribosylamino)uracil reductase activity"/>
    <property type="evidence" value="ECO:0007669"/>
    <property type="project" value="InterPro"/>
</dbReference>
<evidence type="ECO:0000256" key="1">
    <source>
        <dbReference type="ARBA" id="ARBA00003555"/>
    </source>
</evidence>
<dbReference type="HOGENOM" id="CLU_036590_5_0_1"/>
<sequence>MSSYPRDTLHFPPSSRPFLDSYLPPLPDDKDTTKQDELSRPFTTLTFATSLDSSLSLAPGVRTTLSGPQSKAMTHYLRFRHEAILIGVGTAIADDPGLNCRIEGASGYEEQTSPPPDPAIQALAVEASSNLELKDLTKAVDSSQASPEQLRPFQNHIDRVQMENIRQRQASLHQPRPIIIDPNARWEPRESRKIIALVKQGKGKAPFVIISKLTSPPDEARELLEKYGGKYIALDTVTSNNPDDSVDAAHQHFDWNVILNVLATKENIKSIMIEGGGSIINSLLSEQRYSALIDSVIVTIAPTWLGQGGVVVSPQRRVDSYGCAIPASRLTDVKWHPFGEDVVLCGRIKRS</sequence>
<evidence type="ECO:0000259" key="14">
    <source>
        <dbReference type="Pfam" id="PF01872"/>
    </source>
</evidence>
<dbReference type="eggNOG" id="ENOG502RZWZ">
    <property type="taxonomic scope" value="Eukaryota"/>
</dbReference>